<dbReference type="KEGG" id="aau:AAur_3939"/>
<dbReference type="HOGENOM" id="CLU_2091724_0_0_11"/>
<accession>A1RBK2</accession>
<dbReference type="STRING" id="290340.AAur_3939"/>
<name>A1RBK2_PAEAT</name>
<dbReference type="AlphaFoldDB" id="A1RBK2"/>
<proteinExistence type="predicted"/>
<reference evidence="1 2" key="1">
    <citation type="journal article" date="2006" name="PLoS Genet.">
        <title>Secrets of soil survival revealed by the genome sequence of Arthrobacter aurescens TC1.</title>
        <authorList>
            <person name="Mongodin E.F."/>
            <person name="Shapir N."/>
            <person name="Daugherty S.C."/>
            <person name="DeBoy R.T."/>
            <person name="Emerson J.B."/>
            <person name="Shvartzbeyn A."/>
            <person name="Radune D."/>
            <person name="Vamathevan J."/>
            <person name="Riggs F."/>
            <person name="Grinberg V."/>
            <person name="Khouri H."/>
            <person name="Wackett L.P."/>
            <person name="Nelson K.E."/>
            <person name="Sadowsky M.J."/>
        </authorList>
    </citation>
    <scope>NUCLEOTIDE SEQUENCE [LARGE SCALE GENOMIC DNA]</scope>
    <source>
        <strain evidence="1 2">TC1</strain>
    </source>
</reference>
<evidence type="ECO:0000313" key="1">
    <source>
        <dbReference type="EMBL" id="ABM10227.1"/>
    </source>
</evidence>
<organism evidence="1 2">
    <name type="scientific">Paenarthrobacter aurescens (strain TC1)</name>
    <dbReference type="NCBI Taxonomy" id="290340"/>
    <lineage>
        <taxon>Bacteria</taxon>
        <taxon>Bacillati</taxon>
        <taxon>Actinomycetota</taxon>
        <taxon>Actinomycetes</taxon>
        <taxon>Micrococcales</taxon>
        <taxon>Micrococcaceae</taxon>
        <taxon>Paenarthrobacter</taxon>
    </lineage>
</organism>
<dbReference type="Proteomes" id="UP000000637">
    <property type="component" value="Chromosome"/>
</dbReference>
<keyword evidence="2" id="KW-1185">Reference proteome</keyword>
<sequence>MTEPAETANHSHAVISADVAKELLGIVQAVAGVVSVYPAQPLWQSIAGAAVAAITGEALPLIGVTVSPDGVAVKARIGVGTVRPAPEVAREAAAAVRQHLHPASAAVEILVVKIGP</sequence>
<dbReference type="EMBL" id="CP000474">
    <property type="protein sequence ID" value="ABM10227.1"/>
    <property type="molecule type" value="Genomic_DNA"/>
</dbReference>
<evidence type="ECO:0000313" key="2">
    <source>
        <dbReference type="Proteomes" id="UP000000637"/>
    </source>
</evidence>
<dbReference type="RefSeq" id="WP_011776539.1">
    <property type="nucleotide sequence ID" value="NC_008711.1"/>
</dbReference>
<protein>
    <recommendedName>
        <fullName evidence="3">Asp23/Gls24 family envelope stress response protein</fullName>
    </recommendedName>
</protein>
<evidence type="ECO:0008006" key="3">
    <source>
        <dbReference type="Google" id="ProtNLM"/>
    </source>
</evidence>
<gene>
    <name evidence="1" type="ordered locus">AAur_3939</name>
</gene>
<dbReference type="OrthoDB" id="4947951at2"/>